<evidence type="ECO:0000256" key="6">
    <source>
        <dbReference type="ARBA" id="ARBA00023054"/>
    </source>
</evidence>
<keyword evidence="8" id="KW-0966">Cell projection</keyword>
<feature type="domain" description="BART" evidence="11">
    <location>
        <begin position="73"/>
        <end position="182"/>
    </location>
</feature>
<evidence type="ECO:0000256" key="2">
    <source>
        <dbReference type="ARBA" id="ARBA00004496"/>
    </source>
</evidence>
<gene>
    <name evidence="12" type="ORF">TrST_g4480</name>
</gene>
<dbReference type="InterPro" id="IPR038888">
    <property type="entry name" value="CFAP36"/>
</dbReference>
<keyword evidence="5" id="KW-0963">Cytoplasm</keyword>
<organism evidence="12 13">
    <name type="scientific">Triparma strigata</name>
    <dbReference type="NCBI Taxonomy" id="1606541"/>
    <lineage>
        <taxon>Eukaryota</taxon>
        <taxon>Sar</taxon>
        <taxon>Stramenopiles</taxon>
        <taxon>Ochrophyta</taxon>
        <taxon>Bolidophyceae</taxon>
        <taxon>Parmales</taxon>
        <taxon>Triparmaceae</taxon>
        <taxon>Triparma</taxon>
    </lineage>
</organism>
<evidence type="ECO:0000313" key="13">
    <source>
        <dbReference type="Proteomes" id="UP001165085"/>
    </source>
</evidence>
<evidence type="ECO:0000256" key="3">
    <source>
        <dbReference type="ARBA" id="ARBA00007460"/>
    </source>
</evidence>
<dbReference type="InterPro" id="IPR042541">
    <property type="entry name" value="BART_sf"/>
</dbReference>
<evidence type="ECO:0000256" key="7">
    <source>
        <dbReference type="ARBA" id="ARBA00023069"/>
    </source>
</evidence>
<evidence type="ECO:0000256" key="1">
    <source>
        <dbReference type="ARBA" id="ARBA00004138"/>
    </source>
</evidence>
<evidence type="ECO:0000256" key="9">
    <source>
        <dbReference type="ARBA" id="ARBA00031593"/>
    </source>
</evidence>
<dbReference type="PANTHER" id="PTHR21532:SF0">
    <property type="entry name" value="CILIA- AND FLAGELLA-ASSOCIATED PROTEIN 36"/>
    <property type="match status" value="1"/>
</dbReference>
<evidence type="ECO:0000256" key="5">
    <source>
        <dbReference type="ARBA" id="ARBA00022490"/>
    </source>
</evidence>
<evidence type="ECO:0000313" key="12">
    <source>
        <dbReference type="EMBL" id="GMH69561.1"/>
    </source>
</evidence>
<protein>
    <recommendedName>
        <fullName evidence="4">Cilia- and flagella-associated protein 36</fullName>
    </recommendedName>
    <alternativeName>
        <fullName evidence="9">Coiled-coil domain-containing protein 104</fullName>
    </alternativeName>
</protein>
<dbReference type="GO" id="GO:0097546">
    <property type="term" value="C:ciliary base"/>
    <property type="evidence" value="ECO:0007669"/>
    <property type="project" value="TreeGrafter"/>
</dbReference>
<dbReference type="Proteomes" id="UP001165085">
    <property type="component" value="Unassembled WGS sequence"/>
</dbReference>
<dbReference type="OrthoDB" id="272687at2759"/>
<dbReference type="PANTHER" id="PTHR21532">
    <property type="entry name" value="PHOSPHODIESTERASE HL"/>
    <property type="match status" value="1"/>
</dbReference>
<keyword evidence="6" id="KW-0175">Coiled coil</keyword>
<evidence type="ECO:0000259" key="11">
    <source>
        <dbReference type="Pfam" id="PF11527"/>
    </source>
</evidence>
<comment type="caution">
    <text evidence="12">The sequence shown here is derived from an EMBL/GenBank/DDBJ whole genome shotgun (WGS) entry which is preliminary data.</text>
</comment>
<feature type="region of interest" description="Disordered" evidence="10">
    <location>
        <begin position="34"/>
        <end position="54"/>
    </location>
</feature>
<dbReference type="AlphaFoldDB" id="A0A9W7ABD6"/>
<dbReference type="GO" id="GO:0005930">
    <property type="term" value="C:axoneme"/>
    <property type="evidence" value="ECO:0007669"/>
    <property type="project" value="TreeGrafter"/>
</dbReference>
<comment type="subcellular location">
    <subcellularLocation>
        <location evidence="1">Cell projection</location>
        <location evidence="1">Cilium</location>
    </subcellularLocation>
    <subcellularLocation>
        <location evidence="2">Cytoplasm</location>
    </subcellularLocation>
</comment>
<evidence type="ECO:0000256" key="4">
    <source>
        <dbReference type="ARBA" id="ARBA00021815"/>
    </source>
</evidence>
<reference evidence="13" key="1">
    <citation type="journal article" date="2023" name="Commun. Biol.">
        <title>Genome analysis of Parmales, the sister group of diatoms, reveals the evolutionary specialization of diatoms from phago-mixotrophs to photoautotrophs.</title>
        <authorList>
            <person name="Ban H."/>
            <person name="Sato S."/>
            <person name="Yoshikawa S."/>
            <person name="Yamada K."/>
            <person name="Nakamura Y."/>
            <person name="Ichinomiya M."/>
            <person name="Sato N."/>
            <person name="Blanc-Mathieu R."/>
            <person name="Endo H."/>
            <person name="Kuwata A."/>
            <person name="Ogata H."/>
        </authorList>
    </citation>
    <scope>NUCLEOTIDE SEQUENCE [LARGE SCALE GENOMIC DNA]</scope>
    <source>
        <strain evidence="13">NIES 3701</strain>
    </source>
</reference>
<evidence type="ECO:0000256" key="8">
    <source>
        <dbReference type="ARBA" id="ARBA00023273"/>
    </source>
</evidence>
<dbReference type="Pfam" id="PF11527">
    <property type="entry name" value="ARL2_Bind_BART"/>
    <property type="match status" value="1"/>
</dbReference>
<accession>A0A9W7ABD6</accession>
<keyword evidence="13" id="KW-1185">Reference proteome</keyword>
<sequence>MIGCVFGSQLISPKNLSATKSFHCLRLTRTLNPRALPGQGGMPRSESKDSDEDENLALELNSNSEQNYGLSPLLGSFAEFCQSDAFDSQLLSFQHANAHSFKNADLEGEQSLEFTRLHEEYIEMIDTMMQTFCERQGITVEELFKEIAEFQDSETMQSLLPAVIGNCEYSHFARQMKAAATEDEAFDFAEQVEQEADEFNLSGIYRADNDSFDINGWNEYLSATKMPWMFRKLFLKAARTIKDVVIEHNPEQEFLFFRFRVNFFGTSDQTYILDGKPRNVTGSKKPWVITGSAHLERKEVSVRMDPHPSLGEGGFIIHKFTEDVDEEDRKVCVWEQQLVDPENDKDIVNTMRFVTDSGSEKGRK</sequence>
<name>A0A9W7ABD6_9STRA</name>
<keyword evidence="7" id="KW-0969">Cilium</keyword>
<dbReference type="Gene3D" id="1.20.1520.10">
    <property type="entry name" value="ADP-ribosylation factor-like 2-binding protein, domain"/>
    <property type="match status" value="1"/>
</dbReference>
<dbReference type="InterPro" id="IPR023379">
    <property type="entry name" value="BART_dom"/>
</dbReference>
<comment type="similarity">
    <text evidence="3">Belongs to the CFAP36 family.</text>
</comment>
<dbReference type="EMBL" id="BRXY01000133">
    <property type="protein sequence ID" value="GMH69561.1"/>
    <property type="molecule type" value="Genomic_DNA"/>
</dbReference>
<evidence type="ECO:0000256" key="10">
    <source>
        <dbReference type="SAM" id="MobiDB-lite"/>
    </source>
</evidence>
<proteinExistence type="inferred from homology"/>